<dbReference type="Gene3D" id="3.10.620.30">
    <property type="match status" value="1"/>
</dbReference>
<dbReference type="EMBL" id="CP073041">
    <property type="protein sequence ID" value="UXE63598.1"/>
    <property type="molecule type" value="Genomic_DNA"/>
</dbReference>
<name>A0A977PYR2_9CYAN</name>
<dbReference type="Proteomes" id="UP001065613">
    <property type="component" value="Chromosome"/>
</dbReference>
<dbReference type="AlphaFoldDB" id="A0A977PYR2"/>
<evidence type="ECO:0000313" key="2">
    <source>
        <dbReference type="EMBL" id="UXE63598.1"/>
    </source>
</evidence>
<reference evidence="2" key="1">
    <citation type="submission" date="2021-04" db="EMBL/GenBank/DDBJ databases">
        <title>Genome sequence of Woronichinia naegeliana from Washington state freshwater lake bloom.</title>
        <authorList>
            <person name="Dreher T.W."/>
        </authorList>
    </citation>
    <scope>NUCLEOTIDE SEQUENCE</scope>
    <source>
        <strain evidence="2">WA131</strain>
    </source>
</reference>
<dbReference type="KEGG" id="wna:KA717_13905"/>
<dbReference type="InterPro" id="IPR038765">
    <property type="entry name" value="Papain-like_cys_pep_sf"/>
</dbReference>
<dbReference type="InterPro" id="IPR013589">
    <property type="entry name" value="Bac_transglu_N"/>
</dbReference>
<proteinExistence type="predicted"/>
<sequence>MLYQIHHHTQYHYHQAVLLKPQILRLRPRSDGWQSLQNFALTVNPEPGGISVVNDLDGNCLQRLWFSEPTEQFSLTVDSLVETHIQNPFNFLLEAWALQLPFDYPTSLYRQLQPYWQSYGIHPDPSAIALGQEIAQDSQRNPLLFLSTLTQRLHENCNYTVREQGQPWEAGVTWQNKLGSCRDLTVLFMEVCRSVGLAARFVSGYQEGDQDIADWELHAWAEVYLPGGGWRGYDPTHGLAVSDRHIALVASAIPAYCAPVSGDITPLHPALKKQKLPPAQMTNRVKVTVLNPSEGQQWQSQSY</sequence>
<dbReference type="PANTHER" id="PTHR33490">
    <property type="entry name" value="BLR5614 PROTEIN-RELATED"/>
    <property type="match status" value="1"/>
</dbReference>
<organism evidence="2">
    <name type="scientific">Woronichinia naegeliana WA131</name>
    <dbReference type="NCBI Taxonomy" id="2824559"/>
    <lineage>
        <taxon>Bacteria</taxon>
        <taxon>Bacillati</taxon>
        <taxon>Cyanobacteriota</taxon>
        <taxon>Cyanophyceae</taxon>
        <taxon>Synechococcales</taxon>
        <taxon>Coelosphaeriaceae</taxon>
        <taxon>Woronichinia</taxon>
    </lineage>
</organism>
<evidence type="ECO:0000259" key="1">
    <source>
        <dbReference type="SMART" id="SM00460"/>
    </source>
</evidence>
<dbReference type="PANTHER" id="PTHR33490:SF1">
    <property type="entry name" value="SLL1233 PROTEIN"/>
    <property type="match status" value="1"/>
</dbReference>
<gene>
    <name evidence="2" type="ORF">KA717_13905</name>
</gene>
<dbReference type="Pfam" id="PF01841">
    <property type="entry name" value="Transglut_core"/>
    <property type="match status" value="1"/>
</dbReference>
<accession>A0A977PYR2</accession>
<dbReference type="SMART" id="SM00460">
    <property type="entry name" value="TGc"/>
    <property type="match status" value="1"/>
</dbReference>
<dbReference type="InterPro" id="IPR002931">
    <property type="entry name" value="Transglutaminase-like"/>
</dbReference>
<dbReference type="SUPFAM" id="SSF54001">
    <property type="entry name" value="Cysteine proteinases"/>
    <property type="match status" value="1"/>
</dbReference>
<feature type="domain" description="Transglutaminase-like" evidence="1">
    <location>
        <begin position="173"/>
        <end position="237"/>
    </location>
</feature>
<protein>
    <submittedName>
        <fullName evidence="2">Transglutaminase family protein</fullName>
    </submittedName>
</protein>
<dbReference type="Pfam" id="PF08379">
    <property type="entry name" value="Bact_transglu_N"/>
    <property type="match status" value="1"/>
</dbReference>